<comment type="similarity">
    <text evidence="1 2">Belongs to the gamma-glutamylcyclotransferase family.</text>
</comment>
<dbReference type="InterPro" id="IPR009288">
    <property type="entry name" value="AIG2-like_dom"/>
</dbReference>
<gene>
    <name evidence="4" type="ORF">V8Q02_19715</name>
</gene>
<name>A0ABU8CPV2_9HYPH</name>
<protein>
    <recommendedName>
        <fullName evidence="2">Gamma-glutamylcyclotransferase family protein</fullName>
    </recommendedName>
</protein>
<dbReference type="InterPro" id="IPR039126">
    <property type="entry name" value="GGACT"/>
</dbReference>
<evidence type="ECO:0000256" key="2">
    <source>
        <dbReference type="RuleBase" id="RU367036"/>
    </source>
</evidence>
<dbReference type="Gene3D" id="3.10.490.10">
    <property type="entry name" value="Gamma-glutamyl cyclotransferase-like"/>
    <property type="match status" value="1"/>
</dbReference>
<reference evidence="4 5" key="1">
    <citation type="submission" date="2024-01" db="EMBL/GenBank/DDBJ databases">
        <title>Draft genome sequences of three bacterial strains isolated from Acacia saligna represent a potential new species within the genus Rhizobium.</title>
        <authorList>
            <person name="Tambong J.T."/>
            <person name="Mnasri B."/>
        </authorList>
    </citation>
    <scope>NUCLEOTIDE SEQUENCE [LARGE SCALE GENOMIC DNA]</scope>
    <source>
        <strain evidence="4 5">1AS12I</strain>
    </source>
</reference>
<feature type="domain" description="Gamma-glutamylcyclotransferase AIG2-like" evidence="3">
    <location>
        <begin position="2"/>
        <end position="101"/>
    </location>
</feature>
<dbReference type="PANTHER" id="PTHR12510:SF4">
    <property type="entry name" value="GAMMA-GLUTAMYLAMINECYCLOTRANSFERASE"/>
    <property type="match status" value="1"/>
</dbReference>
<organism evidence="4 5">
    <name type="scientific">Rhizobium aouanii</name>
    <dbReference type="NCBI Taxonomy" id="3118145"/>
    <lineage>
        <taxon>Bacteria</taxon>
        <taxon>Pseudomonadati</taxon>
        <taxon>Pseudomonadota</taxon>
        <taxon>Alphaproteobacteria</taxon>
        <taxon>Hyphomicrobiales</taxon>
        <taxon>Rhizobiaceae</taxon>
        <taxon>Rhizobium/Agrobacterium group</taxon>
        <taxon>Rhizobium</taxon>
    </lineage>
</organism>
<evidence type="ECO:0000259" key="3">
    <source>
        <dbReference type="Pfam" id="PF06094"/>
    </source>
</evidence>
<dbReference type="SUPFAM" id="SSF110857">
    <property type="entry name" value="Gamma-glutamyl cyclotransferase-like"/>
    <property type="match status" value="1"/>
</dbReference>
<dbReference type="InterPro" id="IPR036568">
    <property type="entry name" value="GGCT-like_sf"/>
</dbReference>
<evidence type="ECO:0000313" key="5">
    <source>
        <dbReference type="Proteomes" id="UP001531129"/>
    </source>
</evidence>
<keyword evidence="5" id="KW-1185">Reference proteome</keyword>
<evidence type="ECO:0000313" key="4">
    <source>
        <dbReference type="EMBL" id="MEI1250208.1"/>
    </source>
</evidence>
<evidence type="ECO:0000256" key="1">
    <source>
        <dbReference type="ARBA" id="ARBA00008861"/>
    </source>
</evidence>
<dbReference type="EMBL" id="JBAMYC010000011">
    <property type="protein sequence ID" value="MEI1250208.1"/>
    <property type="molecule type" value="Genomic_DNA"/>
</dbReference>
<dbReference type="Proteomes" id="UP001531129">
    <property type="component" value="Unassembled WGS sequence"/>
</dbReference>
<accession>A0ABU8CPV2</accession>
<dbReference type="CDD" id="cd06661">
    <property type="entry name" value="GGCT_like"/>
    <property type="match status" value="1"/>
</dbReference>
<dbReference type="Pfam" id="PF06094">
    <property type="entry name" value="GGACT"/>
    <property type="match status" value="1"/>
</dbReference>
<proteinExistence type="inferred from homology"/>
<dbReference type="PANTHER" id="PTHR12510">
    <property type="entry name" value="TROPONIN C-AKIN-1 PROTEIN"/>
    <property type="match status" value="1"/>
</dbReference>
<comment type="caution">
    <text evidence="4">The sequence shown here is derived from an EMBL/GenBank/DDBJ whole genome shotgun (WGS) entry which is preliminary data.</text>
</comment>
<sequence length="127" mass="14512">MKRGFPLHEQGLSRARFLGIFRTRECYPMLIAGPWFAPMMFDEPGIGYRVVGELYESGDDTIARLDRLESFGRAGNLCVAIDVEPVAGGPICRALAYMKSRHLAEPVHSNYLRVYEDRRFIPFDRRG</sequence>
<dbReference type="InterPro" id="IPR013024">
    <property type="entry name" value="GGCT-like"/>
</dbReference>
<dbReference type="RefSeq" id="WP_335914047.1">
    <property type="nucleotide sequence ID" value="NZ_JBAMYB010000011.1"/>
</dbReference>